<protein>
    <recommendedName>
        <fullName evidence="4">Receptor ligand binding region domain-containing protein</fullName>
    </recommendedName>
</protein>
<proteinExistence type="predicted"/>
<sequence>MNNWYNFSLLLCQEDWNITDFLLLTQNNSKFHLGSIINITANLSSTKDLLSFLQVQLESVKNSTPTMVMFGCDMESIRQIFEITTQFGVTPLELHWVLGDSQNVEELRTEGLPLGLIAHGKTTQSVFEHYVQDAMELVARAVATATMIQPELALLPSTMNCMEVKTTNLTSGQYLSR</sequence>
<dbReference type="EMBL" id="CABDUW010001513">
    <property type="protein sequence ID" value="VTJ82235.1"/>
    <property type="molecule type" value="Genomic_DNA"/>
</dbReference>
<dbReference type="InterPro" id="IPR028082">
    <property type="entry name" value="Peripla_BP_I"/>
</dbReference>
<evidence type="ECO:0000313" key="3">
    <source>
        <dbReference type="Proteomes" id="UP000335636"/>
    </source>
</evidence>
<dbReference type="Proteomes" id="UP000335636">
    <property type="component" value="Unassembled WGS sequence"/>
</dbReference>
<gene>
    <name evidence="2" type="ORF">MONAX_5E041055</name>
</gene>
<evidence type="ECO:0008006" key="4">
    <source>
        <dbReference type="Google" id="ProtNLM"/>
    </source>
</evidence>
<evidence type="ECO:0000256" key="1">
    <source>
        <dbReference type="ARBA" id="ARBA00022729"/>
    </source>
</evidence>
<keyword evidence="1" id="KW-0732">Signal</keyword>
<reference evidence="2" key="1">
    <citation type="submission" date="2019-04" db="EMBL/GenBank/DDBJ databases">
        <authorList>
            <person name="Alioto T."/>
            <person name="Alioto T."/>
        </authorList>
    </citation>
    <scope>NUCLEOTIDE SEQUENCE [LARGE SCALE GENOMIC DNA]</scope>
</reference>
<dbReference type="AlphaFoldDB" id="A0A5E4CK41"/>
<name>A0A5E4CK41_MARMO</name>
<dbReference type="FunFam" id="3.40.50.2300:FF:000128">
    <property type="entry name" value="Glutamate ionotropic receptor NMDA type subunit 3A"/>
    <property type="match status" value="1"/>
</dbReference>
<evidence type="ECO:0000313" key="2">
    <source>
        <dbReference type="EMBL" id="VTJ82235.1"/>
    </source>
</evidence>
<accession>A0A5E4CK41</accession>
<comment type="caution">
    <text evidence="2">The sequence shown here is derived from an EMBL/GenBank/DDBJ whole genome shotgun (WGS) entry which is preliminary data.</text>
</comment>
<organism evidence="2 3">
    <name type="scientific">Marmota monax</name>
    <name type="common">Woodchuck</name>
    <dbReference type="NCBI Taxonomy" id="9995"/>
    <lineage>
        <taxon>Eukaryota</taxon>
        <taxon>Metazoa</taxon>
        <taxon>Chordata</taxon>
        <taxon>Craniata</taxon>
        <taxon>Vertebrata</taxon>
        <taxon>Euteleostomi</taxon>
        <taxon>Mammalia</taxon>
        <taxon>Eutheria</taxon>
        <taxon>Euarchontoglires</taxon>
        <taxon>Glires</taxon>
        <taxon>Rodentia</taxon>
        <taxon>Sciuromorpha</taxon>
        <taxon>Sciuridae</taxon>
        <taxon>Xerinae</taxon>
        <taxon>Marmotini</taxon>
        <taxon>Marmota</taxon>
    </lineage>
</organism>
<dbReference type="SUPFAM" id="SSF53822">
    <property type="entry name" value="Periplasmic binding protein-like I"/>
    <property type="match status" value="1"/>
</dbReference>
<keyword evidence="3" id="KW-1185">Reference proteome</keyword>